<proteinExistence type="predicted"/>
<dbReference type="KEGG" id="dpe:6589132"/>
<dbReference type="OMA" id="ELHQSTM"/>
<feature type="compositionally biased region" description="Polar residues" evidence="1">
    <location>
        <begin position="227"/>
        <end position="238"/>
    </location>
</feature>
<protein>
    <submittedName>
        <fullName evidence="2">GL19316</fullName>
    </submittedName>
</protein>
<name>B4G8L7_DROPE</name>
<feature type="region of interest" description="Disordered" evidence="1">
    <location>
        <begin position="121"/>
        <end position="170"/>
    </location>
</feature>
<dbReference type="PhylomeDB" id="B4G8L7"/>
<dbReference type="HOGENOM" id="CLU_1225952_0_0_1"/>
<dbReference type="Proteomes" id="UP000008744">
    <property type="component" value="Unassembled WGS sequence"/>
</dbReference>
<dbReference type="AlphaFoldDB" id="B4G8L7"/>
<dbReference type="OrthoDB" id="7883759at2759"/>
<evidence type="ECO:0000313" key="2">
    <source>
        <dbReference type="EMBL" id="EDW28697.1"/>
    </source>
</evidence>
<organism evidence="3">
    <name type="scientific">Drosophila persimilis</name>
    <name type="common">Fruit fly</name>
    <dbReference type="NCBI Taxonomy" id="7234"/>
    <lineage>
        <taxon>Eukaryota</taxon>
        <taxon>Metazoa</taxon>
        <taxon>Ecdysozoa</taxon>
        <taxon>Arthropoda</taxon>
        <taxon>Hexapoda</taxon>
        <taxon>Insecta</taxon>
        <taxon>Pterygota</taxon>
        <taxon>Neoptera</taxon>
        <taxon>Endopterygota</taxon>
        <taxon>Diptera</taxon>
        <taxon>Brachycera</taxon>
        <taxon>Muscomorpha</taxon>
        <taxon>Ephydroidea</taxon>
        <taxon>Drosophilidae</taxon>
        <taxon>Drosophila</taxon>
        <taxon>Sophophora</taxon>
    </lineage>
</organism>
<keyword evidence="3" id="KW-1185">Reference proteome</keyword>
<reference evidence="2 3" key="1">
    <citation type="journal article" date="2007" name="Nature">
        <title>Evolution of genes and genomes on the Drosophila phylogeny.</title>
        <authorList>
            <consortium name="Drosophila 12 Genomes Consortium"/>
            <person name="Clark A.G."/>
            <person name="Eisen M.B."/>
            <person name="Smith D.R."/>
            <person name="Bergman C.M."/>
            <person name="Oliver B."/>
            <person name="Markow T.A."/>
            <person name="Kaufman T.C."/>
            <person name="Kellis M."/>
            <person name="Gelbart W."/>
            <person name="Iyer V.N."/>
            <person name="Pollard D.A."/>
            <person name="Sackton T.B."/>
            <person name="Larracuente A.M."/>
            <person name="Singh N.D."/>
            <person name="Abad J.P."/>
            <person name="Abt D.N."/>
            <person name="Adryan B."/>
            <person name="Aguade M."/>
            <person name="Akashi H."/>
            <person name="Anderson W.W."/>
            <person name="Aquadro C.F."/>
            <person name="Ardell D.H."/>
            <person name="Arguello R."/>
            <person name="Artieri C.G."/>
            <person name="Barbash D.A."/>
            <person name="Barker D."/>
            <person name="Barsanti P."/>
            <person name="Batterham P."/>
            <person name="Batzoglou S."/>
            <person name="Begun D."/>
            <person name="Bhutkar A."/>
            <person name="Blanco E."/>
            <person name="Bosak S.A."/>
            <person name="Bradley R.K."/>
            <person name="Brand A.D."/>
            <person name="Brent M.R."/>
            <person name="Brooks A.N."/>
            <person name="Brown R.H."/>
            <person name="Butlin R.K."/>
            <person name="Caggese C."/>
            <person name="Calvi B.R."/>
            <person name="Bernardo de Carvalho A."/>
            <person name="Caspi A."/>
            <person name="Castrezana S."/>
            <person name="Celniker S.E."/>
            <person name="Chang J.L."/>
            <person name="Chapple C."/>
            <person name="Chatterji S."/>
            <person name="Chinwalla A."/>
            <person name="Civetta A."/>
            <person name="Clifton S.W."/>
            <person name="Comeron J.M."/>
            <person name="Costello J.C."/>
            <person name="Coyne J.A."/>
            <person name="Daub J."/>
            <person name="David R.G."/>
            <person name="Delcher A.L."/>
            <person name="Delehaunty K."/>
            <person name="Do C.B."/>
            <person name="Ebling H."/>
            <person name="Edwards K."/>
            <person name="Eickbush T."/>
            <person name="Evans J.D."/>
            <person name="Filipski A."/>
            <person name="Findeiss S."/>
            <person name="Freyhult E."/>
            <person name="Fulton L."/>
            <person name="Fulton R."/>
            <person name="Garcia A.C."/>
            <person name="Gardiner A."/>
            <person name="Garfield D.A."/>
            <person name="Garvin B.E."/>
            <person name="Gibson G."/>
            <person name="Gilbert D."/>
            <person name="Gnerre S."/>
            <person name="Godfrey J."/>
            <person name="Good R."/>
            <person name="Gotea V."/>
            <person name="Gravely B."/>
            <person name="Greenberg A.J."/>
            <person name="Griffiths-Jones S."/>
            <person name="Gross S."/>
            <person name="Guigo R."/>
            <person name="Gustafson E.A."/>
            <person name="Haerty W."/>
            <person name="Hahn M.W."/>
            <person name="Halligan D.L."/>
            <person name="Halpern A.L."/>
            <person name="Halter G.M."/>
            <person name="Han M.V."/>
            <person name="Heger A."/>
            <person name="Hillier L."/>
            <person name="Hinrichs A.S."/>
            <person name="Holmes I."/>
            <person name="Hoskins R.A."/>
            <person name="Hubisz M.J."/>
            <person name="Hultmark D."/>
            <person name="Huntley M.A."/>
            <person name="Jaffe D.B."/>
            <person name="Jagadeeshan S."/>
            <person name="Jeck W.R."/>
            <person name="Johnson J."/>
            <person name="Jones C.D."/>
            <person name="Jordan W.C."/>
            <person name="Karpen G.H."/>
            <person name="Kataoka E."/>
            <person name="Keightley P.D."/>
            <person name="Kheradpour P."/>
            <person name="Kirkness E.F."/>
            <person name="Koerich L.B."/>
            <person name="Kristiansen K."/>
            <person name="Kudrna D."/>
            <person name="Kulathinal R.J."/>
            <person name="Kumar S."/>
            <person name="Kwok R."/>
            <person name="Lander E."/>
            <person name="Langley C.H."/>
            <person name="Lapoint R."/>
            <person name="Lazzaro B.P."/>
            <person name="Lee S.J."/>
            <person name="Levesque L."/>
            <person name="Li R."/>
            <person name="Lin C.F."/>
            <person name="Lin M.F."/>
            <person name="Lindblad-Toh K."/>
            <person name="Llopart A."/>
            <person name="Long M."/>
            <person name="Low L."/>
            <person name="Lozovsky E."/>
            <person name="Lu J."/>
            <person name="Luo M."/>
            <person name="Machado C.A."/>
            <person name="Makalowski W."/>
            <person name="Marzo M."/>
            <person name="Matsuda M."/>
            <person name="Matzkin L."/>
            <person name="McAllister B."/>
            <person name="McBride C.S."/>
            <person name="McKernan B."/>
            <person name="McKernan K."/>
            <person name="Mendez-Lago M."/>
            <person name="Minx P."/>
            <person name="Mollenhauer M.U."/>
            <person name="Montooth K."/>
            <person name="Mount S.M."/>
            <person name="Mu X."/>
            <person name="Myers E."/>
            <person name="Negre B."/>
            <person name="Newfeld S."/>
            <person name="Nielsen R."/>
            <person name="Noor M.A."/>
            <person name="O'Grady P."/>
            <person name="Pachter L."/>
            <person name="Papaceit M."/>
            <person name="Parisi M.J."/>
            <person name="Parisi M."/>
            <person name="Parts L."/>
            <person name="Pedersen J.S."/>
            <person name="Pesole G."/>
            <person name="Phillippy A.M."/>
            <person name="Ponting C.P."/>
            <person name="Pop M."/>
            <person name="Porcelli D."/>
            <person name="Powell J.R."/>
            <person name="Prohaska S."/>
            <person name="Pruitt K."/>
            <person name="Puig M."/>
            <person name="Quesneville H."/>
            <person name="Ram K.R."/>
            <person name="Rand D."/>
            <person name="Rasmussen M.D."/>
            <person name="Reed L.K."/>
            <person name="Reenan R."/>
            <person name="Reily A."/>
            <person name="Remington K.A."/>
            <person name="Rieger T.T."/>
            <person name="Ritchie M.G."/>
            <person name="Robin C."/>
            <person name="Rogers Y.H."/>
            <person name="Rohde C."/>
            <person name="Rozas J."/>
            <person name="Rubenfield M.J."/>
            <person name="Ruiz A."/>
            <person name="Russo S."/>
            <person name="Salzberg S.L."/>
            <person name="Sanchez-Gracia A."/>
            <person name="Saranga D.J."/>
            <person name="Sato H."/>
            <person name="Schaeffer S.W."/>
            <person name="Schatz M.C."/>
            <person name="Schlenke T."/>
            <person name="Schwartz R."/>
            <person name="Segarra C."/>
            <person name="Singh R.S."/>
            <person name="Sirot L."/>
            <person name="Sirota M."/>
            <person name="Sisneros N.B."/>
            <person name="Smith C.D."/>
            <person name="Smith T.F."/>
            <person name="Spieth J."/>
            <person name="Stage D.E."/>
            <person name="Stark A."/>
            <person name="Stephan W."/>
            <person name="Strausberg R.L."/>
            <person name="Strempel S."/>
            <person name="Sturgill D."/>
            <person name="Sutton G."/>
            <person name="Sutton G.G."/>
            <person name="Tao W."/>
            <person name="Teichmann S."/>
            <person name="Tobari Y.N."/>
            <person name="Tomimura Y."/>
            <person name="Tsolas J.M."/>
            <person name="Valente V.L."/>
            <person name="Venter E."/>
            <person name="Venter J.C."/>
            <person name="Vicario S."/>
            <person name="Vieira F.G."/>
            <person name="Vilella A.J."/>
            <person name="Villasante A."/>
            <person name="Walenz B."/>
            <person name="Wang J."/>
            <person name="Wasserman M."/>
            <person name="Watts T."/>
            <person name="Wilson D."/>
            <person name="Wilson R.K."/>
            <person name="Wing R.A."/>
            <person name="Wolfner M.F."/>
            <person name="Wong A."/>
            <person name="Wong G.K."/>
            <person name="Wu C.I."/>
            <person name="Wu G."/>
            <person name="Yamamoto D."/>
            <person name="Yang H.P."/>
            <person name="Yang S.P."/>
            <person name="Yorke J.A."/>
            <person name="Yoshida K."/>
            <person name="Zdobnov E."/>
            <person name="Zhang P."/>
            <person name="Zhang Y."/>
            <person name="Zimin A.V."/>
            <person name="Baldwin J."/>
            <person name="Abdouelleil A."/>
            <person name="Abdulkadir J."/>
            <person name="Abebe A."/>
            <person name="Abera B."/>
            <person name="Abreu J."/>
            <person name="Acer S.C."/>
            <person name="Aftuck L."/>
            <person name="Alexander A."/>
            <person name="An P."/>
            <person name="Anderson E."/>
            <person name="Anderson S."/>
            <person name="Arachi H."/>
            <person name="Azer M."/>
            <person name="Bachantsang P."/>
            <person name="Barry A."/>
            <person name="Bayul T."/>
            <person name="Berlin A."/>
            <person name="Bessette D."/>
            <person name="Bloom T."/>
            <person name="Blye J."/>
            <person name="Boguslavskiy L."/>
            <person name="Bonnet C."/>
            <person name="Boukhgalter B."/>
            <person name="Bourzgui I."/>
            <person name="Brown A."/>
            <person name="Cahill P."/>
            <person name="Channer S."/>
            <person name="Cheshatsang Y."/>
            <person name="Chuda L."/>
            <person name="Citroen M."/>
            <person name="Collymore A."/>
            <person name="Cooke P."/>
            <person name="Costello M."/>
            <person name="D'Aco K."/>
            <person name="Daza R."/>
            <person name="De Haan G."/>
            <person name="DeGray S."/>
            <person name="DeMaso C."/>
            <person name="Dhargay N."/>
            <person name="Dooley K."/>
            <person name="Dooley E."/>
            <person name="Doricent M."/>
            <person name="Dorje P."/>
            <person name="Dorjee K."/>
            <person name="Dupes A."/>
            <person name="Elong R."/>
            <person name="Falk J."/>
            <person name="Farina A."/>
            <person name="Faro S."/>
            <person name="Ferguson D."/>
            <person name="Fisher S."/>
            <person name="Foley C.D."/>
            <person name="Franke A."/>
            <person name="Friedrich D."/>
            <person name="Gadbois L."/>
            <person name="Gearin G."/>
            <person name="Gearin C.R."/>
            <person name="Giannoukos G."/>
            <person name="Goode T."/>
            <person name="Graham J."/>
            <person name="Grandbois E."/>
            <person name="Grewal S."/>
            <person name="Gyaltsen K."/>
            <person name="Hafez N."/>
            <person name="Hagos B."/>
            <person name="Hall J."/>
            <person name="Henson C."/>
            <person name="Hollinger A."/>
            <person name="Honan T."/>
            <person name="Huard M.D."/>
            <person name="Hughes L."/>
            <person name="Hurhula B."/>
            <person name="Husby M.E."/>
            <person name="Kamat A."/>
            <person name="Kanga B."/>
            <person name="Kashin S."/>
            <person name="Khazanovich D."/>
            <person name="Kisner P."/>
            <person name="Lance K."/>
            <person name="Lara M."/>
            <person name="Lee W."/>
            <person name="Lennon N."/>
            <person name="Letendre F."/>
            <person name="LeVine R."/>
            <person name="Lipovsky A."/>
            <person name="Liu X."/>
            <person name="Liu J."/>
            <person name="Liu S."/>
            <person name="Lokyitsang T."/>
            <person name="Lokyitsang Y."/>
            <person name="Lubonja R."/>
            <person name="Lui A."/>
            <person name="MacDonald P."/>
            <person name="Magnisalis V."/>
            <person name="Maru K."/>
            <person name="Matthews C."/>
            <person name="McCusker W."/>
            <person name="McDonough S."/>
            <person name="Mehta T."/>
            <person name="Meldrim J."/>
            <person name="Meneus L."/>
            <person name="Mihai O."/>
            <person name="Mihalev A."/>
            <person name="Mihova T."/>
            <person name="Mittelman R."/>
            <person name="Mlenga V."/>
            <person name="Montmayeur A."/>
            <person name="Mulrain L."/>
            <person name="Navidi A."/>
            <person name="Naylor J."/>
            <person name="Negash T."/>
            <person name="Nguyen T."/>
            <person name="Nguyen N."/>
            <person name="Nicol R."/>
            <person name="Norbu C."/>
            <person name="Norbu N."/>
            <person name="Novod N."/>
            <person name="O'Neill B."/>
            <person name="Osman S."/>
            <person name="Markiewicz E."/>
            <person name="Oyono O.L."/>
            <person name="Patti C."/>
            <person name="Phunkhang P."/>
            <person name="Pierre F."/>
            <person name="Priest M."/>
            <person name="Raghuraman S."/>
            <person name="Rege F."/>
            <person name="Reyes R."/>
            <person name="Rise C."/>
            <person name="Rogov P."/>
            <person name="Ross K."/>
            <person name="Ryan E."/>
            <person name="Settipalli S."/>
            <person name="Shea T."/>
            <person name="Sherpa N."/>
            <person name="Shi L."/>
            <person name="Shih D."/>
            <person name="Sparrow T."/>
            <person name="Spaulding J."/>
            <person name="Stalker J."/>
            <person name="Stange-Thomann N."/>
            <person name="Stavropoulos S."/>
            <person name="Stone C."/>
            <person name="Strader C."/>
            <person name="Tesfaye S."/>
            <person name="Thomson T."/>
            <person name="Thoulutsang Y."/>
            <person name="Thoulutsang D."/>
            <person name="Topham K."/>
            <person name="Topping I."/>
            <person name="Tsamla T."/>
            <person name="Vassiliev H."/>
            <person name="Vo A."/>
            <person name="Wangchuk T."/>
            <person name="Wangdi T."/>
            <person name="Weiand M."/>
            <person name="Wilkinson J."/>
            <person name="Wilson A."/>
            <person name="Yadav S."/>
            <person name="Young G."/>
            <person name="Yu Q."/>
            <person name="Zembek L."/>
            <person name="Zhong D."/>
            <person name="Zimmer A."/>
            <person name="Zwirko Z."/>
            <person name="Jaffe D.B."/>
            <person name="Alvarez P."/>
            <person name="Brockman W."/>
            <person name="Butler J."/>
            <person name="Chin C."/>
            <person name="Gnerre S."/>
            <person name="Grabherr M."/>
            <person name="Kleber M."/>
            <person name="Mauceli E."/>
            <person name="MacCallum I."/>
        </authorList>
    </citation>
    <scope>NUCLEOTIDE SEQUENCE [LARGE SCALE GENOMIC DNA]</scope>
    <source>
        <strain evidence="3">MSH-3 / Tucson 14011-0111.49</strain>
    </source>
</reference>
<feature type="compositionally biased region" description="Low complexity" evidence="1">
    <location>
        <begin position="152"/>
        <end position="167"/>
    </location>
</feature>
<sequence length="238" mass="25867">MELRSQSFHALVNLLKDAGVYEEGMAYDEVKQLAQAMQLSTMEQIEENEEYLQFERARCASIESYSSMELHQSTMLPSVLMAEPVAGDVAIDVSQRDCDSPPCEPVHMTVRAIVHHPLDWSPSAERQTLPKRRADGNSNAIGSEEKRFRTDNNNNNNQAQQQQPAAAEVDVTPASLASEDSGVSWDALSSVNSSAYDSSLVPSIGEMPSGLMVSTSSAAVSGSSRSNIHNSDSEINSD</sequence>
<evidence type="ECO:0000256" key="1">
    <source>
        <dbReference type="SAM" id="MobiDB-lite"/>
    </source>
</evidence>
<feature type="compositionally biased region" description="Low complexity" evidence="1">
    <location>
        <begin position="216"/>
        <end position="226"/>
    </location>
</feature>
<gene>
    <name evidence="2" type="primary">Dper\GL19316</name>
    <name evidence="2" type="ORF">Dper_GL19316</name>
</gene>
<evidence type="ECO:0000313" key="3">
    <source>
        <dbReference type="Proteomes" id="UP000008744"/>
    </source>
</evidence>
<dbReference type="EMBL" id="CH479180">
    <property type="protein sequence ID" value="EDW28697.1"/>
    <property type="molecule type" value="Genomic_DNA"/>
</dbReference>
<feature type="region of interest" description="Disordered" evidence="1">
    <location>
        <begin position="216"/>
        <end position="238"/>
    </location>
</feature>
<accession>B4G8L7</accession>